<dbReference type="EMBL" id="CM046388">
    <property type="protein sequence ID" value="KAI8574712.1"/>
    <property type="molecule type" value="Genomic_DNA"/>
</dbReference>
<proteinExistence type="predicted"/>
<organism evidence="1 2">
    <name type="scientific">Rhododendron molle</name>
    <name type="common">Chinese azalea</name>
    <name type="synonym">Azalea mollis</name>
    <dbReference type="NCBI Taxonomy" id="49168"/>
    <lineage>
        <taxon>Eukaryota</taxon>
        <taxon>Viridiplantae</taxon>
        <taxon>Streptophyta</taxon>
        <taxon>Embryophyta</taxon>
        <taxon>Tracheophyta</taxon>
        <taxon>Spermatophyta</taxon>
        <taxon>Magnoliopsida</taxon>
        <taxon>eudicotyledons</taxon>
        <taxon>Gunneridae</taxon>
        <taxon>Pentapetalae</taxon>
        <taxon>asterids</taxon>
        <taxon>Ericales</taxon>
        <taxon>Ericaceae</taxon>
        <taxon>Ericoideae</taxon>
        <taxon>Rhodoreae</taxon>
        <taxon>Rhododendron</taxon>
    </lineage>
</organism>
<accession>A0ACC0QBV5</accession>
<keyword evidence="2" id="KW-1185">Reference proteome</keyword>
<dbReference type="Proteomes" id="UP001062846">
    <property type="component" value="Chromosome 1"/>
</dbReference>
<sequence>MGSIGSERKIKTEKVLRRETESEEEHLGCDYWIFSRNLRGRTLLIVLKRECSETRKYLIYNTTEKEDFCF</sequence>
<comment type="caution">
    <text evidence="1">The sequence shown here is derived from an EMBL/GenBank/DDBJ whole genome shotgun (WGS) entry which is preliminary data.</text>
</comment>
<evidence type="ECO:0000313" key="1">
    <source>
        <dbReference type="EMBL" id="KAI8574712.1"/>
    </source>
</evidence>
<reference evidence="1" key="1">
    <citation type="submission" date="2022-02" db="EMBL/GenBank/DDBJ databases">
        <title>Plant Genome Project.</title>
        <authorList>
            <person name="Zhang R.-G."/>
        </authorList>
    </citation>
    <scope>NUCLEOTIDE SEQUENCE</scope>
    <source>
        <strain evidence="1">AT1</strain>
    </source>
</reference>
<name>A0ACC0QBV5_RHOML</name>
<evidence type="ECO:0000313" key="2">
    <source>
        <dbReference type="Proteomes" id="UP001062846"/>
    </source>
</evidence>
<gene>
    <name evidence="1" type="ORF">RHMOL_Rhmol01G0375700</name>
</gene>
<protein>
    <submittedName>
        <fullName evidence="1">Uncharacterized protein</fullName>
    </submittedName>
</protein>